<dbReference type="GO" id="GO:0003700">
    <property type="term" value="F:DNA-binding transcription factor activity"/>
    <property type="evidence" value="ECO:0007669"/>
    <property type="project" value="InterPro"/>
</dbReference>
<evidence type="ECO:0000313" key="5">
    <source>
        <dbReference type="EMBL" id="TDA20258.1"/>
    </source>
</evidence>
<feature type="domain" description="HTH araC/xylS-type" evidence="4">
    <location>
        <begin position="28"/>
        <end position="80"/>
    </location>
</feature>
<dbReference type="Gene3D" id="1.10.10.60">
    <property type="entry name" value="Homeodomain-like"/>
    <property type="match status" value="1"/>
</dbReference>
<dbReference type="SUPFAM" id="SSF46689">
    <property type="entry name" value="Homeodomain-like"/>
    <property type="match status" value="1"/>
</dbReference>
<dbReference type="PROSITE" id="PS01124">
    <property type="entry name" value="HTH_ARAC_FAMILY_2"/>
    <property type="match status" value="1"/>
</dbReference>
<evidence type="ECO:0000259" key="4">
    <source>
        <dbReference type="PROSITE" id="PS01124"/>
    </source>
</evidence>
<dbReference type="InterPro" id="IPR009057">
    <property type="entry name" value="Homeodomain-like_sf"/>
</dbReference>
<dbReference type="InterPro" id="IPR018060">
    <property type="entry name" value="HTH_AraC"/>
</dbReference>
<proteinExistence type="predicted"/>
<dbReference type="EMBL" id="SMMX01000026">
    <property type="protein sequence ID" value="TDA20258.1"/>
    <property type="molecule type" value="Genomic_DNA"/>
</dbReference>
<evidence type="ECO:0000256" key="2">
    <source>
        <dbReference type="ARBA" id="ARBA00023125"/>
    </source>
</evidence>
<evidence type="ECO:0000256" key="3">
    <source>
        <dbReference type="ARBA" id="ARBA00023163"/>
    </source>
</evidence>
<dbReference type="PRINTS" id="PR00032">
    <property type="entry name" value="HTHARAC"/>
</dbReference>
<dbReference type="RefSeq" id="WP_132281128.1">
    <property type="nucleotide sequence ID" value="NZ_JAOBST010000040.1"/>
</dbReference>
<evidence type="ECO:0000313" key="6">
    <source>
        <dbReference type="Proteomes" id="UP000295710"/>
    </source>
</evidence>
<name>A0A4R4FAD2_9FIRM</name>
<dbReference type="AlphaFoldDB" id="A0A4R4FAD2"/>
<dbReference type="InterPro" id="IPR020449">
    <property type="entry name" value="Tscrpt_reg_AraC-type_HTH"/>
</dbReference>
<comment type="caution">
    <text evidence="5">The sequence shown here is derived from an EMBL/GenBank/DDBJ whole genome shotgun (WGS) entry which is preliminary data.</text>
</comment>
<sequence>MIWRATQERKIPTAHPIRLIISASIRNLLRYRIQKSLSLLVSDTYTITEIANQVGFSGSSYYSEVFRKYMHCSPREYKKNTIK</sequence>
<accession>A0A4R4FAD2</accession>
<dbReference type="GO" id="GO:0043565">
    <property type="term" value="F:sequence-specific DNA binding"/>
    <property type="evidence" value="ECO:0007669"/>
    <property type="project" value="InterPro"/>
</dbReference>
<gene>
    <name evidence="5" type="ORF">E1963_18110</name>
</gene>
<reference evidence="5 6" key="1">
    <citation type="journal article" date="2016" name="Nat. Microbiol.">
        <title>The Mouse Intestinal Bacterial Collection (miBC) provides host-specific insight into cultured diversity and functional potential of the gut microbiota.</title>
        <authorList>
            <person name="Lagkouvardos I."/>
            <person name="Pukall R."/>
            <person name="Abt B."/>
            <person name="Foesel B.U."/>
            <person name="Meier-Kolthoff J.P."/>
            <person name="Kumar N."/>
            <person name="Bresciani A."/>
            <person name="Martinez I."/>
            <person name="Just S."/>
            <person name="Ziegler C."/>
            <person name="Brugiroux S."/>
            <person name="Garzetti D."/>
            <person name="Wenning M."/>
            <person name="Bui T.P."/>
            <person name="Wang J."/>
            <person name="Hugenholtz F."/>
            <person name="Plugge C.M."/>
            <person name="Peterson D.A."/>
            <person name="Hornef M.W."/>
            <person name="Baines J.F."/>
            <person name="Smidt H."/>
            <person name="Walter J."/>
            <person name="Kristiansen K."/>
            <person name="Nielsen H.B."/>
            <person name="Haller D."/>
            <person name="Overmann J."/>
            <person name="Stecher B."/>
            <person name="Clavel T."/>
        </authorList>
    </citation>
    <scope>NUCLEOTIDE SEQUENCE [LARGE SCALE GENOMIC DNA]</scope>
    <source>
        <strain evidence="5 6">DSM 28560</strain>
    </source>
</reference>
<dbReference type="Pfam" id="PF12833">
    <property type="entry name" value="HTH_18"/>
    <property type="match status" value="1"/>
</dbReference>
<dbReference type="PANTHER" id="PTHR43280">
    <property type="entry name" value="ARAC-FAMILY TRANSCRIPTIONAL REGULATOR"/>
    <property type="match status" value="1"/>
</dbReference>
<dbReference type="SMART" id="SM00342">
    <property type="entry name" value="HTH_ARAC"/>
    <property type="match status" value="1"/>
</dbReference>
<dbReference type="PANTHER" id="PTHR43280:SF2">
    <property type="entry name" value="HTH-TYPE TRANSCRIPTIONAL REGULATOR EXSA"/>
    <property type="match status" value="1"/>
</dbReference>
<keyword evidence="6" id="KW-1185">Reference proteome</keyword>
<keyword evidence="3" id="KW-0804">Transcription</keyword>
<organism evidence="5 6">
    <name type="scientific">Extibacter muris</name>
    <dbReference type="NCBI Taxonomy" id="1796622"/>
    <lineage>
        <taxon>Bacteria</taxon>
        <taxon>Bacillati</taxon>
        <taxon>Bacillota</taxon>
        <taxon>Clostridia</taxon>
        <taxon>Lachnospirales</taxon>
        <taxon>Lachnospiraceae</taxon>
        <taxon>Extibacter</taxon>
    </lineage>
</organism>
<protein>
    <submittedName>
        <fullName evidence="5">Helix-turn-helix domain-containing protein</fullName>
    </submittedName>
</protein>
<dbReference type="Proteomes" id="UP000295710">
    <property type="component" value="Unassembled WGS sequence"/>
</dbReference>
<keyword evidence="1" id="KW-0805">Transcription regulation</keyword>
<keyword evidence="2" id="KW-0238">DNA-binding</keyword>
<evidence type="ECO:0000256" key="1">
    <source>
        <dbReference type="ARBA" id="ARBA00023015"/>
    </source>
</evidence>